<proteinExistence type="predicted"/>
<dbReference type="Proteomes" id="UP001567538">
    <property type="component" value="Unassembled WGS sequence"/>
</dbReference>
<evidence type="ECO:0000313" key="1">
    <source>
        <dbReference type="EMBL" id="KAL1536311.1"/>
    </source>
</evidence>
<accession>A0ABD1FWT8</accession>
<dbReference type="EMBL" id="JBEAFC010000011">
    <property type="protein sequence ID" value="KAL1536311.1"/>
    <property type="molecule type" value="Genomic_DNA"/>
</dbReference>
<reference evidence="1 2" key="1">
    <citation type="submission" date="2024-06" db="EMBL/GenBank/DDBJ databases">
        <title>A chromosome level genome sequence of Diviner's sage (Salvia divinorum).</title>
        <authorList>
            <person name="Ford S.A."/>
            <person name="Ro D.-K."/>
            <person name="Ness R.W."/>
            <person name="Phillips M.A."/>
        </authorList>
    </citation>
    <scope>NUCLEOTIDE SEQUENCE [LARGE SCALE GENOMIC DNA]</scope>
    <source>
        <strain evidence="1">SAF-2024a</strain>
        <tissue evidence="1">Leaf</tissue>
    </source>
</reference>
<organism evidence="1 2">
    <name type="scientific">Salvia divinorum</name>
    <name type="common">Maria pastora</name>
    <name type="synonym">Diviner's sage</name>
    <dbReference type="NCBI Taxonomy" id="28513"/>
    <lineage>
        <taxon>Eukaryota</taxon>
        <taxon>Viridiplantae</taxon>
        <taxon>Streptophyta</taxon>
        <taxon>Embryophyta</taxon>
        <taxon>Tracheophyta</taxon>
        <taxon>Spermatophyta</taxon>
        <taxon>Magnoliopsida</taxon>
        <taxon>eudicotyledons</taxon>
        <taxon>Gunneridae</taxon>
        <taxon>Pentapetalae</taxon>
        <taxon>asterids</taxon>
        <taxon>lamiids</taxon>
        <taxon>Lamiales</taxon>
        <taxon>Lamiaceae</taxon>
        <taxon>Nepetoideae</taxon>
        <taxon>Mentheae</taxon>
        <taxon>Salviinae</taxon>
        <taxon>Salvia</taxon>
        <taxon>Salvia subgen. Calosphace</taxon>
    </lineage>
</organism>
<name>A0ABD1FWT8_SALDI</name>
<comment type="caution">
    <text evidence="1">The sequence shown here is derived from an EMBL/GenBank/DDBJ whole genome shotgun (WGS) entry which is preliminary data.</text>
</comment>
<evidence type="ECO:0000313" key="2">
    <source>
        <dbReference type="Proteomes" id="UP001567538"/>
    </source>
</evidence>
<keyword evidence="2" id="KW-1185">Reference proteome</keyword>
<protein>
    <submittedName>
        <fullName evidence="1">Uncharacterized protein</fullName>
    </submittedName>
</protein>
<gene>
    <name evidence="1" type="ORF">AAHA92_28986</name>
</gene>
<sequence length="68" mass="7841">MARRRRFHTVATAQRRPVVASPDQVLRRNHQNFLWSWLSHSSPGAGGRLSDFGQTHAHKIRTLILGIW</sequence>
<dbReference type="AlphaFoldDB" id="A0ABD1FWT8"/>